<keyword evidence="4" id="KW-0812">Transmembrane</keyword>
<evidence type="ECO:0000256" key="3">
    <source>
        <dbReference type="SAM" id="MobiDB-lite"/>
    </source>
</evidence>
<feature type="transmembrane region" description="Helical" evidence="4">
    <location>
        <begin position="252"/>
        <end position="268"/>
    </location>
</feature>
<dbReference type="KEGG" id="afo:Afer_0337"/>
<dbReference type="InterPro" id="IPR032523">
    <property type="entry name" value="CcmF_C"/>
</dbReference>
<feature type="transmembrane region" description="Helical" evidence="4">
    <location>
        <begin position="39"/>
        <end position="58"/>
    </location>
</feature>
<feature type="transmembrane region" description="Helical" evidence="4">
    <location>
        <begin position="211"/>
        <end position="232"/>
    </location>
</feature>
<dbReference type="PANTHER" id="PTHR43653:SF1">
    <property type="entry name" value="CYTOCHROME C-TYPE BIOGENESIS PROTEIN CCMF"/>
    <property type="match status" value="1"/>
</dbReference>
<keyword evidence="4" id="KW-0472">Membrane</keyword>
<reference evidence="7 8" key="1">
    <citation type="journal article" date="2009" name="Stand. Genomic Sci.">
        <title>Complete genome sequence of Acidimicrobium ferrooxidans type strain (ICP).</title>
        <authorList>
            <person name="Clum A."/>
            <person name="Nolan M."/>
            <person name="Lang E."/>
            <person name="Glavina Del Rio T."/>
            <person name="Tice H."/>
            <person name="Copeland A."/>
            <person name="Cheng J.F."/>
            <person name="Lucas S."/>
            <person name="Chen F."/>
            <person name="Bruce D."/>
            <person name="Goodwin L."/>
            <person name="Pitluck S."/>
            <person name="Ivanova N."/>
            <person name="Mavrommatis K."/>
            <person name="Mikhailova N."/>
            <person name="Pati A."/>
            <person name="Chen A."/>
            <person name="Palaniappan K."/>
            <person name="Goker M."/>
            <person name="Spring S."/>
            <person name="Land M."/>
            <person name="Hauser L."/>
            <person name="Chang Y.J."/>
            <person name="Jeffries C.C."/>
            <person name="Chain P."/>
            <person name="Bristow J."/>
            <person name="Eisen J.A."/>
            <person name="Markowitz V."/>
            <person name="Hugenholtz P."/>
            <person name="Kyrpides N.C."/>
            <person name="Klenk H.P."/>
            <person name="Lapidus A."/>
        </authorList>
    </citation>
    <scope>NUCLEOTIDE SEQUENCE [LARGE SCALE GENOMIC DNA]</scope>
    <source>
        <strain evidence="8">DSM 10331 / JCM 15462 / NBRC 103882 / ICP</strain>
    </source>
</reference>
<dbReference type="EMBL" id="CP001631">
    <property type="protein sequence ID" value="ACU53305.1"/>
    <property type="molecule type" value="Genomic_DNA"/>
</dbReference>
<feature type="transmembrane region" description="Helical" evidence="4">
    <location>
        <begin position="316"/>
        <end position="334"/>
    </location>
</feature>
<feature type="transmembrane region" description="Helical" evidence="4">
    <location>
        <begin position="491"/>
        <end position="510"/>
    </location>
</feature>
<dbReference type="HOGENOM" id="CLU_015041_3_0_11"/>
<proteinExistence type="inferred from homology"/>
<organism evidence="7 8">
    <name type="scientific">Acidimicrobium ferrooxidans (strain DSM 10331 / JCM 15462 / NBRC 103882 / ICP)</name>
    <dbReference type="NCBI Taxonomy" id="525909"/>
    <lineage>
        <taxon>Bacteria</taxon>
        <taxon>Bacillati</taxon>
        <taxon>Actinomycetota</taxon>
        <taxon>Acidimicrobiia</taxon>
        <taxon>Acidimicrobiales</taxon>
        <taxon>Acidimicrobiaceae</taxon>
        <taxon>Acidimicrobium</taxon>
    </lineage>
</organism>
<feature type="region of interest" description="Disordered" evidence="3">
    <location>
        <begin position="640"/>
        <end position="660"/>
    </location>
</feature>
<evidence type="ECO:0000259" key="5">
    <source>
        <dbReference type="Pfam" id="PF01578"/>
    </source>
</evidence>
<dbReference type="Proteomes" id="UP000000771">
    <property type="component" value="Chromosome"/>
</dbReference>
<protein>
    <submittedName>
        <fullName evidence="7">Cytochrome c assembly protein</fullName>
    </submittedName>
</protein>
<dbReference type="eggNOG" id="COG1138">
    <property type="taxonomic scope" value="Bacteria"/>
</dbReference>
<dbReference type="Pfam" id="PF01578">
    <property type="entry name" value="Cytochrom_C_asm"/>
    <property type="match status" value="1"/>
</dbReference>
<feature type="transmembrane region" description="Helical" evidence="4">
    <location>
        <begin position="354"/>
        <end position="377"/>
    </location>
</feature>
<feature type="transmembrane region" description="Helical" evidence="4">
    <location>
        <begin position="127"/>
        <end position="158"/>
    </location>
</feature>
<evidence type="ECO:0000256" key="1">
    <source>
        <dbReference type="ARBA" id="ARBA00009186"/>
    </source>
</evidence>
<dbReference type="AlphaFoldDB" id="C7M2R1"/>
<dbReference type="InterPro" id="IPR002541">
    <property type="entry name" value="Cyt_c_assembly"/>
</dbReference>
<dbReference type="Pfam" id="PF16327">
    <property type="entry name" value="CcmF_C"/>
    <property type="match status" value="1"/>
</dbReference>
<dbReference type="GO" id="GO:0016020">
    <property type="term" value="C:membrane"/>
    <property type="evidence" value="ECO:0007669"/>
    <property type="project" value="InterPro"/>
</dbReference>
<evidence type="ECO:0000256" key="4">
    <source>
        <dbReference type="SAM" id="Phobius"/>
    </source>
</evidence>
<name>C7M2R1_ACIFD</name>
<dbReference type="GO" id="GO:0017004">
    <property type="term" value="P:cytochrome complex assembly"/>
    <property type="evidence" value="ECO:0007669"/>
    <property type="project" value="UniProtKB-KW"/>
</dbReference>
<feature type="domain" description="Cytochrome c assembly protein" evidence="5">
    <location>
        <begin position="90"/>
        <end position="298"/>
    </location>
</feature>
<feature type="transmembrane region" description="Helical" evidence="4">
    <location>
        <begin position="397"/>
        <end position="416"/>
    </location>
</feature>
<feature type="transmembrane region" description="Helical" evidence="4">
    <location>
        <begin position="613"/>
        <end position="637"/>
    </location>
</feature>
<feature type="transmembrane region" description="Helical" evidence="4">
    <location>
        <begin position="428"/>
        <end position="447"/>
    </location>
</feature>
<feature type="compositionally biased region" description="Basic and acidic residues" evidence="3">
    <location>
        <begin position="640"/>
        <end position="649"/>
    </location>
</feature>
<feature type="transmembrane region" description="Helical" evidence="4">
    <location>
        <begin position="178"/>
        <end position="199"/>
    </location>
</feature>
<sequence length="660" mass="69716">MTQAVLGTAGLVVAFVFEVAGTVALAVALWRRRRLWRDVGLRLLVVGVAAVVASVAALEDALVTHDFALSYVVQNNSRETPLIFSISGMWSALQGSLLLWALVGGVYLLGLAWVLRHEDDWVVGATALAILGVIEAFFVGVILFAASPFALVSGVIPVDGQGPNPLLQQYPLVLIHPPMLYAGLVGMSVPFALATASLWHRHLDDAWLRRIRNWSLISWVALGIGITLGAWWSYQVLGWGGYWAWDPVENAALLPWLIMAAYLHVAVGERRRRRLSAAGYGLVAAAAAMTIFTTYITRSGVLESVHAFSDSSLGTVLLVFFGLVVVGAVVVALARADVLTQPGARPNGARGTLLGINAALLALVAVVVLAGTIFPLIDYQVSHASVNVGAPFFDRFVVPLSLVALALMALAPWSRWQGAHLDELGSRTLAPAALAVVVLVVAVAAGVRSLATLGAWSLAAFVLVSTVAAVARQLAARPRGRRLRAVASRQVAGMIVHIGVAIVAVGMASATTFGHQGEVRIARGHTVSVYGQRLTYEGVRTVVTPQKTSFEAEVVVDGQGRYYPAITQFGTYTTPVGTPAVAVSPLRDVYLTIDAPPSTSSSPITLGVVVQPLIFWLWLGAATIAFGGVLAVVGIRLEPSGRRPSERPEAPVPSVVGADA</sequence>
<dbReference type="STRING" id="525909.Afer_0337"/>
<feature type="transmembrane region" description="Helical" evidence="4">
    <location>
        <begin position="453"/>
        <end position="471"/>
    </location>
</feature>
<dbReference type="GO" id="GO:0015232">
    <property type="term" value="F:heme transmembrane transporter activity"/>
    <property type="evidence" value="ECO:0007669"/>
    <property type="project" value="InterPro"/>
</dbReference>
<gene>
    <name evidence="7" type="ordered locus">Afer_0337</name>
</gene>
<keyword evidence="8" id="KW-1185">Reference proteome</keyword>
<accession>C7M2R1</accession>
<comment type="similarity">
    <text evidence="1">Belongs to the CcmF/CycK/Ccl1/NrfE/CcsA family.</text>
</comment>
<evidence type="ECO:0000313" key="7">
    <source>
        <dbReference type="EMBL" id="ACU53305.1"/>
    </source>
</evidence>
<feature type="transmembrane region" description="Helical" evidence="4">
    <location>
        <begin position="6"/>
        <end position="30"/>
    </location>
</feature>
<dbReference type="RefSeq" id="WP_015797806.1">
    <property type="nucleotide sequence ID" value="NC_013124.1"/>
</dbReference>
<dbReference type="OrthoDB" id="9814290at2"/>
<dbReference type="InterPro" id="IPR003567">
    <property type="entry name" value="Cyt_c_biogenesis"/>
</dbReference>
<feature type="transmembrane region" description="Helical" evidence="4">
    <location>
        <begin position="275"/>
        <end position="296"/>
    </location>
</feature>
<feature type="transmembrane region" description="Helical" evidence="4">
    <location>
        <begin position="97"/>
        <end position="115"/>
    </location>
</feature>
<dbReference type="PANTHER" id="PTHR43653">
    <property type="entry name" value="CYTOCHROME C ASSEMBLY PROTEIN-RELATED"/>
    <property type="match status" value="1"/>
</dbReference>
<feature type="domain" description="Cytochrome c-type biogenesis protein CcmF C-terminal" evidence="6">
    <location>
        <begin position="318"/>
        <end position="633"/>
    </location>
</feature>
<keyword evidence="4" id="KW-1133">Transmembrane helix</keyword>
<dbReference type="GO" id="GO:0020037">
    <property type="term" value="F:heme binding"/>
    <property type="evidence" value="ECO:0007669"/>
    <property type="project" value="InterPro"/>
</dbReference>
<keyword evidence="2" id="KW-0201">Cytochrome c-type biogenesis</keyword>
<evidence type="ECO:0000256" key="2">
    <source>
        <dbReference type="ARBA" id="ARBA00022748"/>
    </source>
</evidence>
<evidence type="ECO:0000259" key="6">
    <source>
        <dbReference type="Pfam" id="PF16327"/>
    </source>
</evidence>
<dbReference type="PRINTS" id="PR01410">
    <property type="entry name" value="CCBIOGENESIS"/>
</dbReference>
<evidence type="ECO:0000313" key="8">
    <source>
        <dbReference type="Proteomes" id="UP000000771"/>
    </source>
</evidence>